<dbReference type="EMBL" id="MNAN01000037">
    <property type="protein sequence ID" value="OHU93575.1"/>
    <property type="molecule type" value="Genomic_DNA"/>
</dbReference>
<dbReference type="InterPro" id="IPR036641">
    <property type="entry name" value="HPT_dom_sf"/>
</dbReference>
<dbReference type="Gene3D" id="3.40.50.2300">
    <property type="match status" value="2"/>
</dbReference>
<dbReference type="InterPro" id="IPR001789">
    <property type="entry name" value="Sig_transdc_resp-reg_receiver"/>
</dbReference>
<dbReference type="Gene3D" id="6.10.340.10">
    <property type="match status" value="1"/>
</dbReference>
<keyword evidence="9 24" id="KW-0418">Kinase</keyword>
<dbReference type="PANTHER" id="PTHR45339">
    <property type="entry name" value="HYBRID SIGNAL TRANSDUCTION HISTIDINE KINASE J"/>
    <property type="match status" value="1"/>
</dbReference>
<evidence type="ECO:0000259" key="20">
    <source>
        <dbReference type="PROSITE" id="PS50112"/>
    </source>
</evidence>
<dbReference type="PROSITE" id="PS50894">
    <property type="entry name" value="HPT"/>
    <property type="match status" value="1"/>
</dbReference>
<evidence type="ECO:0000313" key="24">
    <source>
        <dbReference type="EMBL" id="OHU93575.1"/>
    </source>
</evidence>
<proteinExistence type="predicted"/>
<dbReference type="PROSITE" id="PS50109">
    <property type="entry name" value="HIS_KIN"/>
    <property type="match status" value="1"/>
</dbReference>
<dbReference type="SUPFAM" id="SSF55874">
    <property type="entry name" value="ATPase domain of HSP90 chaperone/DNA topoisomerase II/histidine kinase"/>
    <property type="match status" value="1"/>
</dbReference>
<evidence type="ECO:0000256" key="15">
    <source>
        <dbReference type="PROSITE-ProRule" id="PRU00110"/>
    </source>
</evidence>
<reference evidence="24 25" key="1">
    <citation type="submission" date="2016-10" db="EMBL/GenBank/DDBJ databases">
        <title>Pseudoalteromonas amylolytica sp. nov., isolated from the surface seawater.</title>
        <authorList>
            <person name="Wu Y.-H."/>
            <person name="Cheng H."/>
            <person name="Jin X.-B."/>
            <person name="Wang C.-S."/>
            <person name="Xu X.-W."/>
        </authorList>
    </citation>
    <scope>NUCLEOTIDE SEQUENCE [LARGE SCALE GENOMIC DNA]</scope>
    <source>
        <strain evidence="24 25">JCM 12483</strain>
    </source>
</reference>
<dbReference type="Pfam" id="PF02518">
    <property type="entry name" value="HATPase_c"/>
    <property type="match status" value="1"/>
</dbReference>
<evidence type="ECO:0000259" key="23">
    <source>
        <dbReference type="PROSITE" id="PS50894"/>
    </source>
</evidence>
<dbReference type="SUPFAM" id="SSF55781">
    <property type="entry name" value="GAF domain-like"/>
    <property type="match status" value="1"/>
</dbReference>
<evidence type="ECO:0000256" key="16">
    <source>
        <dbReference type="PROSITE-ProRule" id="PRU00169"/>
    </source>
</evidence>
<dbReference type="FunFam" id="3.30.565.10:FF:000010">
    <property type="entry name" value="Sensor histidine kinase RcsC"/>
    <property type="match status" value="1"/>
</dbReference>
<dbReference type="InterPro" id="IPR003594">
    <property type="entry name" value="HATPase_dom"/>
</dbReference>
<keyword evidence="13 17" id="KW-0472">Membrane</keyword>
<feature type="domain" description="Histidine kinase" evidence="18">
    <location>
        <begin position="611"/>
        <end position="832"/>
    </location>
</feature>
<evidence type="ECO:0000259" key="19">
    <source>
        <dbReference type="PROSITE" id="PS50110"/>
    </source>
</evidence>
<keyword evidence="6" id="KW-0808">Transferase</keyword>
<dbReference type="GO" id="GO:0005524">
    <property type="term" value="F:ATP binding"/>
    <property type="evidence" value="ECO:0007669"/>
    <property type="project" value="UniProtKB-KW"/>
</dbReference>
<evidence type="ECO:0000313" key="25">
    <source>
        <dbReference type="Proteomes" id="UP000180253"/>
    </source>
</evidence>
<evidence type="ECO:0000256" key="9">
    <source>
        <dbReference type="ARBA" id="ARBA00022777"/>
    </source>
</evidence>
<dbReference type="CDD" id="cd00082">
    <property type="entry name" value="HisKA"/>
    <property type="match status" value="1"/>
</dbReference>
<evidence type="ECO:0000256" key="13">
    <source>
        <dbReference type="ARBA" id="ARBA00023136"/>
    </source>
</evidence>
<keyword evidence="5 16" id="KW-0597">Phosphoprotein</keyword>
<evidence type="ECO:0000256" key="17">
    <source>
        <dbReference type="SAM" id="Phobius"/>
    </source>
</evidence>
<evidence type="ECO:0000256" key="12">
    <source>
        <dbReference type="ARBA" id="ARBA00023012"/>
    </source>
</evidence>
<evidence type="ECO:0000256" key="2">
    <source>
        <dbReference type="ARBA" id="ARBA00004651"/>
    </source>
</evidence>
<dbReference type="SUPFAM" id="SSF47226">
    <property type="entry name" value="Histidine-containing phosphotransfer domain, HPT domain"/>
    <property type="match status" value="1"/>
</dbReference>
<evidence type="ECO:0000256" key="14">
    <source>
        <dbReference type="ARBA" id="ARBA00023306"/>
    </source>
</evidence>
<dbReference type="SUPFAM" id="SSF55785">
    <property type="entry name" value="PYP-like sensor domain (PAS domain)"/>
    <property type="match status" value="1"/>
</dbReference>
<dbReference type="InterPro" id="IPR001315">
    <property type="entry name" value="CARD"/>
</dbReference>
<evidence type="ECO:0000259" key="21">
    <source>
        <dbReference type="PROSITE" id="PS50113"/>
    </source>
</evidence>
<feature type="transmembrane region" description="Helical" evidence="17">
    <location>
        <begin position="6"/>
        <end position="25"/>
    </location>
</feature>
<dbReference type="Pfam" id="PF00072">
    <property type="entry name" value="Response_reg"/>
    <property type="match status" value="2"/>
</dbReference>
<name>A0A1S1N2N1_9GAMM</name>
<evidence type="ECO:0000256" key="11">
    <source>
        <dbReference type="ARBA" id="ARBA00022989"/>
    </source>
</evidence>
<dbReference type="InterPro" id="IPR035965">
    <property type="entry name" value="PAS-like_dom_sf"/>
</dbReference>
<keyword evidence="4" id="KW-1003">Cell membrane</keyword>
<feature type="modified residue" description="Phosphohistidine" evidence="15">
    <location>
        <position position="1191"/>
    </location>
</feature>
<dbReference type="STRING" id="327939.BIW53_19750"/>
<feature type="domain" description="HPt" evidence="23">
    <location>
        <begin position="1152"/>
        <end position="1251"/>
    </location>
</feature>
<dbReference type="InterPro" id="IPR000700">
    <property type="entry name" value="PAS-assoc_C"/>
</dbReference>
<dbReference type="PANTHER" id="PTHR45339:SF1">
    <property type="entry name" value="HYBRID SIGNAL TRANSDUCTION HISTIDINE KINASE J"/>
    <property type="match status" value="1"/>
</dbReference>
<gene>
    <name evidence="24" type="ORF">BIW53_19750</name>
</gene>
<evidence type="ECO:0000256" key="6">
    <source>
        <dbReference type="ARBA" id="ARBA00022679"/>
    </source>
</evidence>
<dbReference type="RefSeq" id="WP_070993730.1">
    <property type="nucleotide sequence ID" value="NZ_CBCSHD010000006.1"/>
</dbReference>
<protein>
    <recommendedName>
        <fullName evidence="3">histidine kinase</fullName>
        <ecNumber evidence="3">2.7.13.3</ecNumber>
    </recommendedName>
</protein>
<comment type="caution">
    <text evidence="24">The sequence shown here is derived from an EMBL/GenBank/DDBJ whole genome shotgun (WGS) entry which is preliminary data.</text>
</comment>
<keyword evidence="7 17" id="KW-0812">Transmembrane</keyword>
<dbReference type="InterPro" id="IPR005467">
    <property type="entry name" value="His_kinase_dom"/>
</dbReference>
<dbReference type="SUPFAM" id="SSF47384">
    <property type="entry name" value="Homodimeric domain of signal transducing histidine kinase"/>
    <property type="match status" value="1"/>
</dbReference>
<evidence type="ECO:0000256" key="5">
    <source>
        <dbReference type="ARBA" id="ARBA00022553"/>
    </source>
</evidence>
<evidence type="ECO:0000256" key="8">
    <source>
        <dbReference type="ARBA" id="ARBA00022741"/>
    </source>
</evidence>
<dbReference type="FunFam" id="1.10.287.130:FF:000038">
    <property type="entry name" value="Sensory transduction histidine kinase"/>
    <property type="match status" value="1"/>
</dbReference>
<dbReference type="InterPro" id="IPR036097">
    <property type="entry name" value="HisK_dim/P_sf"/>
</dbReference>
<feature type="domain" description="PAC" evidence="21">
    <location>
        <begin position="541"/>
        <end position="593"/>
    </location>
</feature>
<dbReference type="Pfam" id="PF00512">
    <property type="entry name" value="HisKA"/>
    <property type="match status" value="1"/>
</dbReference>
<keyword evidence="25" id="KW-1185">Reference proteome</keyword>
<evidence type="ECO:0000259" key="18">
    <source>
        <dbReference type="PROSITE" id="PS50109"/>
    </source>
</evidence>
<dbReference type="Gene3D" id="1.10.287.130">
    <property type="match status" value="1"/>
</dbReference>
<dbReference type="OrthoDB" id="9810730at2"/>
<keyword evidence="14" id="KW-0131">Cell cycle</keyword>
<dbReference type="CDD" id="cd17546">
    <property type="entry name" value="REC_hyHK_CKI1_RcsC-like"/>
    <property type="match status" value="2"/>
</dbReference>
<dbReference type="InterPro" id="IPR003661">
    <property type="entry name" value="HisK_dim/P_dom"/>
</dbReference>
<evidence type="ECO:0000256" key="10">
    <source>
        <dbReference type="ARBA" id="ARBA00022840"/>
    </source>
</evidence>
<feature type="transmembrane region" description="Helical" evidence="17">
    <location>
        <begin position="230"/>
        <end position="250"/>
    </location>
</feature>
<dbReference type="PROSITE" id="PS50110">
    <property type="entry name" value="RESPONSE_REGULATORY"/>
    <property type="match status" value="2"/>
</dbReference>
<dbReference type="Gene3D" id="3.30.565.10">
    <property type="entry name" value="Histidine kinase-like ATPase, C-terminal domain"/>
    <property type="match status" value="1"/>
</dbReference>
<comment type="subcellular location">
    <subcellularLocation>
        <location evidence="2">Cell membrane</location>
        <topology evidence="2">Multi-pass membrane protein</topology>
    </subcellularLocation>
</comment>
<feature type="modified residue" description="4-aspartylphosphate" evidence="16">
    <location>
        <position position="1041"/>
    </location>
</feature>
<evidence type="ECO:0000259" key="22">
    <source>
        <dbReference type="PROSITE" id="PS50209"/>
    </source>
</evidence>
<evidence type="ECO:0000256" key="3">
    <source>
        <dbReference type="ARBA" id="ARBA00012438"/>
    </source>
</evidence>
<dbReference type="PROSITE" id="PS50209">
    <property type="entry name" value="CARD"/>
    <property type="match status" value="1"/>
</dbReference>
<dbReference type="PROSITE" id="PS50112">
    <property type="entry name" value="PAS"/>
    <property type="match status" value="1"/>
</dbReference>
<dbReference type="Pfam" id="PF01627">
    <property type="entry name" value="Hpt"/>
    <property type="match status" value="1"/>
</dbReference>
<evidence type="ECO:0000256" key="7">
    <source>
        <dbReference type="ARBA" id="ARBA00022692"/>
    </source>
</evidence>
<dbReference type="GO" id="GO:0000155">
    <property type="term" value="F:phosphorelay sensor kinase activity"/>
    <property type="evidence" value="ECO:0007669"/>
    <property type="project" value="InterPro"/>
</dbReference>
<evidence type="ECO:0000256" key="4">
    <source>
        <dbReference type="ARBA" id="ARBA00022475"/>
    </source>
</evidence>
<dbReference type="SMART" id="SM00448">
    <property type="entry name" value="REC"/>
    <property type="match status" value="2"/>
</dbReference>
<dbReference type="EC" id="2.7.13.3" evidence="3"/>
<evidence type="ECO:0000256" key="1">
    <source>
        <dbReference type="ARBA" id="ARBA00000085"/>
    </source>
</evidence>
<dbReference type="InterPro" id="IPR036890">
    <property type="entry name" value="HATPase_C_sf"/>
</dbReference>
<dbReference type="SUPFAM" id="SSF52172">
    <property type="entry name" value="CheY-like"/>
    <property type="match status" value="2"/>
</dbReference>
<dbReference type="NCBIfam" id="TIGR00229">
    <property type="entry name" value="sensory_box"/>
    <property type="match status" value="1"/>
</dbReference>
<dbReference type="GO" id="GO:0005886">
    <property type="term" value="C:plasma membrane"/>
    <property type="evidence" value="ECO:0007669"/>
    <property type="project" value="UniProtKB-SubCell"/>
</dbReference>
<keyword evidence="11 17" id="KW-1133">Transmembrane helix</keyword>
<feature type="domain" description="CARD" evidence="22">
    <location>
        <begin position="1259"/>
        <end position="1325"/>
    </location>
</feature>
<dbReference type="SMART" id="SM00387">
    <property type="entry name" value="HATPase_c"/>
    <property type="match status" value="1"/>
</dbReference>
<keyword evidence="8" id="KW-0547">Nucleotide-binding</keyword>
<keyword evidence="10" id="KW-0067">ATP-binding</keyword>
<sequence length="1325" mass="149523">MFQLRLLFVVLFGFMFITSIALMFVSKYIDTTQAAEKEARQQLVTLNQLSEEFKQVSDHRSLFARAYIITEQPRWLALFNYAIAVSEGRAPKIDAQSLNYWDNLALDHTRIPDVESSGSGASFLERFQLLEITSYELSQIQRALDMVKELIEIERNAINNTRRLSSAEGSKQQNAQLILADKRNFLFDEAYLETKNEAMYTLSEIEHRMFTRFEEQANSNQRQFKVAEQIHNIIIGVLLVIIALSFYFLWRYYIWPISRMQKALVAQVDSDNFEFRLEKTYKGELAIFAQAMNSLLGNINEQLKYSEILKELNLALRGKNSAQELGDEIIEFICHRLSIPLVGLYVSHEDELIRVSGIGYEDGAQSTYHDSDSVYFHAVKMNKKYSIDLAQQYAIDHHGHQVFLKELHYFPLSVSDNCIGLLELGSFYNIGEKEFYWLNFIIRDLSVGLHLARNQELQRKTERMLVEQLELNRKIIDAIPNPMYYRNREGIYMGVNSQFHEIIGTFEADVIGSRPDNIFSFDIASRFNESERKLLAKPGSHNYEMRLKDVHGNLREMVVYEATFSDADNHVAGIVGLLLDVTKSKEMEAQLREAKAKADSTSKAKGEFLANMSHEIRTPMNAIIGMSHLVLNTKLSKQQMNYIKKIDMAANNLLGIINDVLDFSKIESGKMTIVSEEFDLEEVMTNVSVVNSVKAEDKGIELLLDIPSRIPTNLIGDSLRLGQVLVNLCGNAIKFTEHGEVIITATVVEQASDAALLRFSVKDSGIGLTKEQQDKLFKAFSQADSSITRKYGGTGLGLSISKRLVELMGGQIGVSSEPGVGSEFYFTVKVGLQAQPRKQWLCPESIIRNTSVLIVDDNDAAREIMSNLIKGLGFATYAVASAQEALDELARRPYQLVFTDWSMPEMDGCELASRIYALEMEPKPKIILVTAHSRELDMNEELIAKLDGIISKPINASIVFDCVIDCFDIKGRETPAPKQQIDYNVSFAGVKVLLVEDNVTNQEVATEMLESLDLHVTIANHGKEALELLERGEQFELVFMDMQMPVMDGLTATKKIRALPQFSDLPIIAMTANAMREDVERCLSAGMNAHISKPINFNKMVSTIDAQINAGKTTESAAVEPAQGEDDKVCAEKTFELDGIDINEGLERIGGNEKAYWNILGKFIHKQIEELINLEQALIIGDSEHASRIAHSLKGSAANLSANYLVEQGTSFEQQIKSSGKVDIEQLHKVIDYLRVVHEQLENRQAEKQQVDTADNTAMPKAKSDKLFAKLLELVESNDVQAIELVDRLSEQDIVSKEKLELVRNTINDFEFEKAKEILLELRTS</sequence>
<dbReference type="SMART" id="SM00388">
    <property type="entry name" value="HisKA"/>
    <property type="match status" value="1"/>
</dbReference>
<feature type="domain" description="Response regulatory" evidence="19">
    <location>
        <begin position="991"/>
        <end position="1108"/>
    </location>
</feature>
<keyword evidence="12" id="KW-0902">Two-component regulatory system</keyword>
<dbReference type="InterPro" id="IPR000014">
    <property type="entry name" value="PAS"/>
</dbReference>
<organism evidence="24 25">
    <name type="scientific">Pseudoalteromonas byunsanensis</name>
    <dbReference type="NCBI Taxonomy" id="327939"/>
    <lineage>
        <taxon>Bacteria</taxon>
        <taxon>Pseudomonadati</taxon>
        <taxon>Pseudomonadota</taxon>
        <taxon>Gammaproteobacteria</taxon>
        <taxon>Alteromonadales</taxon>
        <taxon>Pseudoalteromonadaceae</taxon>
        <taxon>Pseudoalteromonas</taxon>
    </lineage>
</organism>
<dbReference type="Gene3D" id="3.30.450.20">
    <property type="entry name" value="PAS domain"/>
    <property type="match status" value="1"/>
</dbReference>
<dbReference type="CDD" id="cd16922">
    <property type="entry name" value="HATPase_EvgS-ArcB-TorS-like"/>
    <property type="match status" value="1"/>
</dbReference>
<comment type="catalytic activity">
    <reaction evidence="1">
        <text>ATP + protein L-histidine = ADP + protein N-phospho-L-histidine.</text>
        <dbReference type="EC" id="2.7.13.3"/>
    </reaction>
</comment>
<feature type="domain" description="PAS" evidence="20">
    <location>
        <begin position="468"/>
        <end position="512"/>
    </location>
</feature>
<dbReference type="InterPro" id="IPR011006">
    <property type="entry name" value="CheY-like_superfamily"/>
</dbReference>
<dbReference type="InterPro" id="IPR004358">
    <property type="entry name" value="Sig_transdc_His_kin-like_C"/>
</dbReference>
<feature type="domain" description="Response regulatory" evidence="19">
    <location>
        <begin position="851"/>
        <end position="967"/>
    </location>
</feature>
<dbReference type="Gene3D" id="1.20.120.160">
    <property type="entry name" value="HPT domain"/>
    <property type="match status" value="1"/>
</dbReference>
<dbReference type="PROSITE" id="PS50113">
    <property type="entry name" value="PAC"/>
    <property type="match status" value="1"/>
</dbReference>
<dbReference type="InterPro" id="IPR008207">
    <property type="entry name" value="Sig_transdc_His_kin_Hpt_dom"/>
</dbReference>
<dbReference type="Proteomes" id="UP000180253">
    <property type="component" value="Unassembled WGS sequence"/>
</dbReference>
<dbReference type="PRINTS" id="PR00344">
    <property type="entry name" value="BCTRLSENSOR"/>
</dbReference>
<accession>A0A1S1N2N1</accession>
<feature type="modified residue" description="4-aspartylphosphate" evidence="16">
    <location>
        <position position="900"/>
    </location>
</feature>